<keyword evidence="2" id="KW-1185">Reference proteome</keyword>
<organism evidence="1 2">
    <name type="scientific">Lamprobacter modestohalophilus</name>
    <dbReference type="NCBI Taxonomy" id="1064514"/>
    <lineage>
        <taxon>Bacteria</taxon>
        <taxon>Pseudomonadati</taxon>
        <taxon>Pseudomonadota</taxon>
        <taxon>Gammaproteobacteria</taxon>
        <taxon>Chromatiales</taxon>
        <taxon>Chromatiaceae</taxon>
        <taxon>Lamprobacter</taxon>
    </lineage>
</organism>
<dbReference type="EMBL" id="NRRY01000089">
    <property type="protein sequence ID" value="MBK1621603.1"/>
    <property type="molecule type" value="Genomic_DNA"/>
</dbReference>
<accession>A0A9X0WEM3</accession>
<dbReference type="RefSeq" id="WP_200251407.1">
    <property type="nucleotide sequence ID" value="NZ_NRRY01000089.1"/>
</dbReference>
<protein>
    <submittedName>
        <fullName evidence="1">Uncharacterized protein</fullName>
    </submittedName>
</protein>
<reference evidence="1 2" key="1">
    <citation type="journal article" date="2020" name="Microorganisms">
        <title>Osmotic Adaptation and Compatible Solute Biosynthesis of Phototrophic Bacteria as Revealed from Genome Analyses.</title>
        <authorList>
            <person name="Imhoff J.F."/>
            <person name="Rahn T."/>
            <person name="Kunzel S."/>
            <person name="Keller A."/>
            <person name="Neulinger S.C."/>
        </authorList>
    </citation>
    <scope>NUCLEOTIDE SEQUENCE [LARGE SCALE GENOMIC DNA]</scope>
    <source>
        <strain evidence="1 2">DSM 25653</strain>
    </source>
</reference>
<sequence length="140" mass="16115">MRNLALTIAKALQAIEQERGPFKVKCLVAQDPEDIQWDLILWADWFEEDEFKRLDYLIEKIIKPLDQDALVQFNGIITFGSSDENNMLKALRQIQNNVAKGFYRTLWDGDILEISANLPQARLVIPLNLQLETEKQSALA</sequence>
<name>A0A9X0WEM3_9GAMM</name>
<proteinExistence type="predicted"/>
<evidence type="ECO:0000313" key="1">
    <source>
        <dbReference type="EMBL" id="MBK1621603.1"/>
    </source>
</evidence>
<comment type="caution">
    <text evidence="1">The sequence shown here is derived from an EMBL/GenBank/DDBJ whole genome shotgun (WGS) entry which is preliminary data.</text>
</comment>
<dbReference type="AlphaFoldDB" id="A0A9X0WEM3"/>
<dbReference type="Proteomes" id="UP001138768">
    <property type="component" value="Unassembled WGS sequence"/>
</dbReference>
<gene>
    <name evidence="1" type="ORF">CKO42_25010</name>
</gene>
<evidence type="ECO:0000313" key="2">
    <source>
        <dbReference type="Proteomes" id="UP001138768"/>
    </source>
</evidence>